<evidence type="ECO:0000313" key="1">
    <source>
        <dbReference type="EMBL" id="RUS98730.1"/>
    </source>
</evidence>
<dbReference type="AlphaFoldDB" id="A0A3S1C1S7"/>
<gene>
    <name evidence="1" type="ORF">DSM107003_07490</name>
</gene>
<comment type="caution">
    <text evidence="1">The sequence shown here is derived from an EMBL/GenBank/DDBJ whole genome shotgun (WGS) entry which is preliminary data.</text>
</comment>
<reference evidence="1 2" key="1">
    <citation type="journal article" date="2019" name="Genome Biol. Evol.">
        <title>Day and night: Metabolic profiles and evolutionary relationships of six axenic non-marine cyanobacteria.</title>
        <authorList>
            <person name="Will S.E."/>
            <person name="Henke P."/>
            <person name="Boedeker C."/>
            <person name="Huang S."/>
            <person name="Brinkmann H."/>
            <person name="Rohde M."/>
            <person name="Jarek M."/>
            <person name="Friedl T."/>
            <person name="Seufert S."/>
            <person name="Schumacher M."/>
            <person name="Overmann J."/>
            <person name="Neumann-Schaal M."/>
            <person name="Petersen J."/>
        </authorList>
    </citation>
    <scope>NUCLEOTIDE SEQUENCE [LARGE SCALE GENOMIC DNA]</scope>
    <source>
        <strain evidence="1 2">SAG 1403-4b</strain>
    </source>
</reference>
<evidence type="ECO:0008006" key="3">
    <source>
        <dbReference type="Google" id="ProtNLM"/>
    </source>
</evidence>
<proteinExistence type="predicted"/>
<accession>A0A3S1C1S7</accession>
<evidence type="ECO:0000313" key="2">
    <source>
        <dbReference type="Proteomes" id="UP000276103"/>
    </source>
</evidence>
<keyword evidence="2" id="KW-1185">Reference proteome</keyword>
<dbReference type="EMBL" id="RSCM01000002">
    <property type="protein sequence ID" value="RUS98730.1"/>
    <property type="molecule type" value="Genomic_DNA"/>
</dbReference>
<dbReference type="OrthoDB" id="5419659at2"/>
<protein>
    <recommendedName>
        <fullName evidence="3">DUF2281 domain-containing protein</fullName>
    </recommendedName>
</protein>
<dbReference type="RefSeq" id="WP_127052334.1">
    <property type="nucleotide sequence ID" value="NZ_RSCM01000002.1"/>
</dbReference>
<name>A0A3S1C1S7_ANAVA</name>
<dbReference type="Proteomes" id="UP000276103">
    <property type="component" value="Unassembled WGS sequence"/>
</dbReference>
<organism evidence="1 2">
    <name type="scientific">Trichormus variabilis SAG 1403-4b</name>
    <dbReference type="NCBI Taxonomy" id="447716"/>
    <lineage>
        <taxon>Bacteria</taxon>
        <taxon>Bacillati</taxon>
        <taxon>Cyanobacteriota</taxon>
        <taxon>Cyanophyceae</taxon>
        <taxon>Nostocales</taxon>
        <taxon>Nostocaceae</taxon>
        <taxon>Trichormus</taxon>
    </lineage>
</organism>
<sequence>MANLRQVVLEEINQIPDEQLSQVLQFLHVLISNSQTKKDEDLINDPLAEFIGGVEHGSLAQNIDQELYE</sequence>